<organism evidence="2 3">
    <name type="scientific">Pelotomaculum propionicicum</name>
    <dbReference type="NCBI Taxonomy" id="258475"/>
    <lineage>
        <taxon>Bacteria</taxon>
        <taxon>Bacillati</taxon>
        <taxon>Bacillota</taxon>
        <taxon>Clostridia</taxon>
        <taxon>Eubacteriales</taxon>
        <taxon>Desulfotomaculaceae</taxon>
        <taxon>Pelotomaculum</taxon>
    </lineage>
</organism>
<name>A0A4Y7RN36_9FIRM</name>
<reference evidence="2 3" key="1">
    <citation type="journal article" date="2018" name="Environ. Microbiol.">
        <title>Novel energy conservation strategies and behaviour of Pelotomaculum schinkii driving syntrophic propionate catabolism.</title>
        <authorList>
            <person name="Hidalgo-Ahumada C.A.P."/>
            <person name="Nobu M.K."/>
            <person name="Narihiro T."/>
            <person name="Tamaki H."/>
            <person name="Liu W.T."/>
            <person name="Kamagata Y."/>
            <person name="Stams A.J.M."/>
            <person name="Imachi H."/>
            <person name="Sousa D.Z."/>
        </authorList>
    </citation>
    <scope>NUCLEOTIDE SEQUENCE [LARGE SCALE GENOMIC DNA]</scope>
    <source>
        <strain evidence="2 3">MGP</strain>
    </source>
</reference>
<gene>
    <name evidence="2" type="ORF">Pmgp_02541</name>
</gene>
<evidence type="ECO:0000259" key="1">
    <source>
        <dbReference type="Pfam" id="PF04545"/>
    </source>
</evidence>
<dbReference type="GO" id="GO:0003700">
    <property type="term" value="F:DNA-binding transcription factor activity"/>
    <property type="evidence" value="ECO:0007669"/>
    <property type="project" value="InterPro"/>
</dbReference>
<proteinExistence type="predicted"/>
<dbReference type="SUPFAM" id="SSF88659">
    <property type="entry name" value="Sigma3 and sigma4 domains of RNA polymerase sigma factors"/>
    <property type="match status" value="1"/>
</dbReference>
<dbReference type="InterPro" id="IPR007630">
    <property type="entry name" value="RNA_pol_sigma70_r4"/>
</dbReference>
<dbReference type="OrthoDB" id="9814320at2"/>
<dbReference type="InterPro" id="IPR013324">
    <property type="entry name" value="RNA_pol_sigma_r3/r4-like"/>
</dbReference>
<evidence type="ECO:0000313" key="3">
    <source>
        <dbReference type="Proteomes" id="UP000297597"/>
    </source>
</evidence>
<comment type="caution">
    <text evidence="2">The sequence shown here is derived from an EMBL/GenBank/DDBJ whole genome shotgun (WGS) entry which is preliminary data.</text>
</comment>
<feature type="domain" description="RNA polymerase sigma-70 region 4" evidence="1">
    <location>
        <begin position="85"/>
        <end position="134"/>
    </location>
</feature>
<dbReference type="InterPro" id="IPR036388">
    <property type="entry name" value="WH-like_DNA-bd_sf"/>
</dbReference>
<dbReference type="Proteomes" id="UP000297597">
    <property type="component" value="Unassembled WGS sequence"/>
</dbReference>
<dbReference type="AlphaFoldDB" id="A0A4Y7RN36"/>
<sequence>MEEHESRYTLLFDKMRVAVGREVYKAYYRQKEREVYLDKLASKHNISFEECEEKGIQVDYLISHTEESIEDGVIKKEMLKKLALCLEKLSEQERLLIYALFFQGKSERQLSAETGTPQRTINDRKRRILLKLKKLLEK</sequence>
<protein>
    <recommendedName>
        <fullName evidence="1">RNA polymerase sigma-70 region 4 domain-containing protein</fullName>
    </recommendedName>
</protein>
<accession>A0A4Y7RN36</accession>
<keyword evidence="3" id="KW-1185">Reference proteome</keyword>
<dbReference type="RefSeq" id="WP_134214355.1">
    <property type="nucleotide sequence ID" value="NZ_QFFZ01000030.1"/>
</dbReference>
<evidence type="ECO:0000313" key="2">
    <source>
        <dbReference type="EMBL" id="TEB10241.1"/>
    </source>
</evidence>
<dbReference type="EMBL" id="QFFZ01000030">
    <property type="protein sequence ID" value="TEB10241.1"/>
    <property type="molecule type" value="Genomic_DNA"/>
</dbReference>
<dbReference type="Gene3D" id="1.10.10.10">
    <property type="entry name" value="Winged helix-like DNA-binding domain superfamily/Winged helix DNA-binding domain"/>
    <property type="match status" value="1"/>
</dbReference>
<dbReference type="Pfam" id="PF04545">
    <property type="entry name" value="Sigma70_r4"/>
    <property type="match status" value="1"/>
</dbReference>
<dbReference type="GO" id="GO:0006352">
    <property type="term" value="P:DNA-templated transcription initiation"/>
    <property type="evidence" value="ECO:0007669"/>
    <property type="project" value="InterPro"/>
</dbReference>